<reference evidence="6" key="1">
    <citation type="submission" date="2019-01" db="EMBL/GenBank/DDBJ databases">
        <title>Gri0909 isolated from a small marine red alga.</title>
        <authorList>
            <person name="Kim J."/>
            <person name="Jeong S.E."/>
            <person name="Jeon C.O."/>
        </authorList>
    </citation>
    <scope>NUCLEOTIDE SEQUENCE [LARGE SCALE GENOMIC DNA]</scope>
    <source>
        <strain evidence="6">Gri0909</strain>
    </source>
</reference>
<dbReference type="InterPro" id="IPR051052">
    <property type="entry name" value="Diverse_substrate_MTase"/>
</dbReference>
<evidence type="ECO:0000256" key="2">
    <source>
        <dbReference type="ARBA" id="ARBA00022679"/>
    </source>
</evidence>
<dbReference type="AlphaFoldDB" id="A0A437QY87"/>
<dbReference type="Proteomes" id="UP000287447">
    <property type="component" value="Unassembled WGS sequence"/>
</dbReference>
<dbReference type="SUPFAM" id="SSF53335">
    <property type="entry name" value="S-adenosyl-L-methionine-dependent methyltransferases"/>
    <property type="match status" value="1"/>
</dbReference>
<dbReference type="RefSeq" id="WP_127764866.1">
    <property type="nucleotide sequence ID" value="NZ_SADE01000001.1"/>
</dbReference>
<dbReference type="Pfam" id="PF13649">
    <property type="entry name" value="Methyltransf_25"/>
    <property type="match status" value="1"/>
</dbReference>
<comment type="caution">
    <text evidence="5">The sequence shown here is derived from an EMBL/GenBank/DDBJ whole genome shotgun (WGS) entry which is preliminary data.</text>
</comment>
<sequence length="207" mass="22876">MVRPERFWNKLATIYAKHKVADESAYRRKLTETQRHFTPHSEVLEIGCGTGTTALIHAPFVNHIRATDFSAKMLEIAREKADIAGIENVSFEQAAVDDLVVSDGSVDVVMAHSIFHLLPDWRNVLPRTYRMLKPGGVLVSSTTCLGDGMGILRIIGPVGSFLGVFPVLAIFTRADFLSSIREAGFAIEEEWQPGKGKAVFIIARKPI</sequence>
<keyword evidence="1 5" id="KW-0489">Methyltransferase</keyword>
<gene>
    <name evidence="5" type="ORF">EOI86_09775</name>
</gene>
<accession>A0A437QY87</accession>
<dbReference type="PANTHER" id="PTHR44942:SF4">
    <property type="entry name" value="METHYLTRANSFERASE TYPE 11 DOMAIN-CONTAINING PROTEIN"/>
    <property type="match status" value="1"/>
</dbReference>
<keyword evidence="6" id="KW-1185">Reference proteome</keyword>
<name>A0A437QY87_9PROT</name>
<evidence type="ECO:0000313" key="5">
    <source>
        <dbReference type="EMBL" id="RVU39495.1"/>
    </source>
</evidence>
<evidence type="ECO:0000313" key="6">
    <source>
        <dbReference type="Proteomes" id="UP000287447"/>
    </source>
</evidence>
<dbReference type="GO" id="GO:0008168">
    <property type="term" value="F:methyltransferase activity"/>
    <property type="evidence" value="ECO:0007669"/>
    <property type="project" value="UniProtKB-KW"/>
</dbReference>
<evidence type="ECO:0000259" key="4">
    <source>
        <dbReference type="Pfam" id="PF13649"/>
    </source>
</evidence>
<dbReference type="CDD" id="cd02440">
    <property type="entry name" value="AdoMet_MTases"/>
    <property type="match status" value="1"/>
</dbReference>
<dbReference type="OrthoDB" id="5642573at2"/>
<dbReference type="InterPro" id="IPR029063">
    <property type="entry name" value="SAM-dependent_MTases_sf"/>
</dbReference>
<proteinExistence type="predicted"/>
<keyword evidence="3" id="KW-0812">Transmembrane</keyword>
<dbReference type="Gene3D" id="3.40.50.150">
    <property type="entry name" value="Vaccinia Virus protein VP39"/>
    <property type="match status" value="1"/>
</dbReference>
<feature type="domain" description="Methyltransferase" evidence="4">
    <location>
        <begin position="43"/>
        <end position="136"/>
    </location>
</feature>
<evidence type="ECO:0000256" key="3">
    <source>
        <dbReference type="SAM" id="Phobius"/>
    </source>
</evidence>
<dbReference type="InterPro" id="IPR041698">
    <property type="entry name" value="Methyltransf_25"/>
</dbReference>
<organism evidence="5 6">
    <name type="scientific">Hwanghaeella grinnelliae</name>
    <dbReference type="NCBI Taxonomy" id="2500179"/>
    <lineage>
        <taxon>Bacteria</taxon>
        <taxon>Pseudomonadati</taxon>
        <taxon>Pseudomonadota</taxon>
        <taxon>Alphaproteobacteria</taxon>
        <taxon>Rhodospirillales</taxon>
        <taxon>Rhodospirillaceae</taxon>
        <taxon>Hwanghaeella</taxon>
    </lineage>
</organism>
<keyword evidence="3" id="KW-0472">Membrane</keyword>
<dbReference type="EMBL" id="SADE01000001">
    <property type="protein sequence ID" value="RVU39495.1"/>
    <property type="molecule type" value="Genomic_DNA"/>
</dbReference>
<dbReference type="GO" id="GO:0032259">
    <property type="term" value="P:methylation"/>
    <property type="evidence" value="ECO:0007669"/>
    <property type="project" value="UniProtKB-KW"/>
</dbReference>
<evidence type="ECO:0000256" key="1">
    <source>
        <dbReference type="ARBA" id="ARBA00022603"/>
    </source>
</evidence>
<feature type="transmembrane region" description="Helical" evidence="3">
    <location>
        <begin position="150"/>
        <end position="171"/>
    </location>
</feature>
<keyword evidence="3" id="KW-1133">Transmembrane helix</keyword>
<keyword evidence="2 5" id="KW-0808">Transferase</keyword>
<protein>
    <submittedName>
        <fullName evidence="5">Class I SAM-dependent methyltransferase</fullName>
    </submittedName>
</protein>
<dbReference type="PANTHER" id="PTHR44942">
    <property type="entry name" value="METHYLTRANSF_11 DOMAIN-CONTAINING PROTEIN"/>
    <property type="match status" value="1"/>
</dbReference>